<keyword evidence="2" id="KW-0378">Hydrolase</keyword>
<dbReference type="InterPro" id="IPR029058">
    <property type="entry name" value="AB_hydrolase_fold"/>
</dbReference>
<accession>A0A5C7WG19</accession>
<dbReference type="PANTHER" id="PTHR10655">
    <property type="entry name" value="LYSOPHOSPHOLIPASE-RELATED"/>
    <property type="match status" value="1"/>
</dbReference>
<sequence>MGIPIIEINIDKNPLASIIWMHGLGADGHDFEPVVQMLNLPHIKFILPHAPYRPVTLNNGYEMRAWYDIYGLQPDSPQDEDGIKNMQTIINTMIESEIVRGIPSQRILLAGFSQGGAMALHTATRFDQPLAGVLALSTYLPLKNQLQEKQHPANKHLPIWMAHGRHDSVITLATAQSSKQTLEAAGYEVEWHEYEMPHSVCEEEINDIRNFVLRVLPDQA</sequence>
<dbReference type="STRING" id="1122236.GCA_000378225_01200"/>
<evidence type="ECO:0000259" key="3">
    <source>
        <dbReference type="Pfam" id="PF02230"/>
    </source>
</evidence>
<dbReference type="PANTHER" id="PTHR10655:SF17">
    <property type="entry name" value="LYSOPHOSPHOLIPASE-LIKE PROTEIN 1"/>
    <property type="match status" value="1"/>
</dbReference>
<dbReference type="GO" id="GO:0016787">
    <property type="term" value="F:hydrolase activity"/>
    <property type="evidence" value="ECO:0007669"/>
    <property type="project" value="UniProtKB-KW"/>
</dbReference>
<gene>
    <name evidence="4" type="ORF">E6Q51_05795</name>
</gene>
<name>A0A5C7WG19_METME</name>
<protein>
    <submittedName>
        <fullName evidence="4">Carboxylesterase</fullName>
    </submittedName>
</protein>
<dbReference type="Gene3D" id="3.40.50.1820">
    <property type="entry name" value="alpha/beta hydrolase"/>
    <property type="match status" value="1"/>
</dbReference>
<comment type="caution">
    <text evidence="4">The sequence shown here is derived from an EMBL/GenBank/DDBJ whole genome shotgun (WGS) entry which is preliminary data.</text>
</comment>
<reference evidence="4 5" key="1">
    <citation type="submission" date="2018-09" db="EMBL/GenBank/DDBJ databases">
        <title>Metagenome Assembled Genomes from an Advanced Water Purification Facility.</title>
        <authorList>
            <person name="Stamps B.W."/>
            <person name="Spear J.R."/>
        </authorList>
    </citation>
    <scope>NUCLEOTIDE SEQUENCE [LARGE SCALE GENOMIC DNA]</scope>
    <source>
        <strain evidence="4">Bin_42_2</strain>
    </source>
</reference>
<evidence type="ECO:0000256" key="2">
    <source>
        <dbReference type="ARBA" id="ARBA00022801"/>
    </source>
</evidence>
<dbReference type="EMBL" id="SSGG01000094">
    <property type="protein sequence ID" value="TXI36300.1"/>
    <property type="molecule type" value="Genomic_DNA"/>
</dbReference>
<feature type="domain" description="Phospholipase/carboxylesterase/thioesterase" evidence="3">
    <location>
        <begin position="12"/>
        <end position="212"/>
    </location>
</feature>
<dbReference type="SUPFAM" id="SSF53474">
    <property type="entry name" value="alpha/beta-Hydrolases"/>
    <property type="match status" value="1"/>
</dbReference>
<dbReference type="InterPro" id="IPR050565">
    <property type="entry name" value="LYPA1-2/EST-like"/>
</dbReference>
<comment type="similarity">
    <text evidence="1">Belongs to the AB hydrolase superfamily. AB hydrolase 2 family.</text>
</comment>
<dbReference type="AlphaFoldDB" id="A0A5C7WG19"/>
<proteinExistence type="inferred from homology"/>
<dbReference type="Pfam" id="PF02230">
    <property type="entry name" value="Abhydrolase_2"/>
    <property type="match status" value="1"/>
</dbReference>
<dbReference type="InterPro" id="IPR003140">
    <property type="entry name" value="PLipase/COase/thioEstase"/>
</dbReference>
<evidence type="ECO:0000313" key="4">
    <source>
        <dbReference type="EMBL" id="TXI36300.1"/>
    </source>
</evidence>
<organism evidence="4 5">
    <name type="scientific">Methylophilus methylotrophus</name>
    <name type="common">Bacterium W3A1</name>
    <dbReference type="NCBI Taxonomy" id="17"/>
    <lineage>
        <taxon>Bacteria</taxon>
        <taxon>Pseudomonadati</taxon>
        <taxon>Pseudomonadota</taxon>
        <taxon>Betaproteobacteria</taxon>
        <taxon>Nitrosomonadales</taxon>
        <taxon>Methylophilaceae</taxon>
        <taxon>Methylophilus</taxon>
    </lineage>
</organism>
<evidence type="ECO:0000256" key="1">
    <source>
        <dbReference type="ARBA" id="ARBA00006499"/>
    </source>
</evidence>
<evidence type="ECO:0000313" key="5">
    <source>
        <dbReference type="Proteomes" id="UP000321374"/>
    </source>
</evidence>
<dbReference type="Proteomes" id="UP000321374">
    <property type="component" value="Unassembled WGS sequence"/>
</dbReference>